<protein>
    <submittedName>
        <fullName evidence="3">Sirohydrochlorin ferrochelatase</fullName>
        <ecNumber evidence="3">4.99.1.4</ecNumber>
    </submittedName>
</protein>
<dbReference type="CDD" id="cd03416">
    <property type="entry name" value="CbiX_SirB_N"/>
    <property type="match status" value="1"/>
</dbReference>
<proteinExistence type="predicted"/>
<dbReference type="RefSeq" id="WP_068258179.1">
    <property type="nucleotide sequence ID" value="NZ_LWSK01000003.1"/>
</dbReference>
<gene>
    <name evidence="3" type="primary">sirB</name>
    <name evidence="3" type="ORF">LF1_36220</name>
</gene>
<dbReference type="EMBL" id="VRLW01000001">
    <property type="protein sequence ID" value="KAA1261078.1"/>
    <property type="molecule type" value="Genomic_DNA"/>
</dbReference>
<accession>A0A5B1CJ07</accession>
<dbReference type="PANTHER" id="PTHR33542">
    <property type="entry name" value="SIROHYDROCHLORIN FERROCHELATASE, CHLOROPLASTIC"/>
    <property type="match status" value="1"/>
</dbReference>
<dbReference type="GO" id="GO:0051266">
    <property type="term" value="F:sirohydrochlorin ferrochelatase activity"/>
    <property type="evidence" value="ECO:0007669"/>
    <property type="project" value="UniProtKB-EC"/>
</dbReference>
<dbReference type="AlphaFoldDB" id="A0A5B1CJ07"/>
<dbReference type="SUPFAM" id="SSF53800">
    <property type="entry name" value="Chelatase"/>
    <property type="match status" value="1"/>
</dbReference>
<evidence type="ECO:0000313" key="3">
    <source>
        <dbReference type="EMBL" id="KAA1261078.1"/>
    </source>
</evidence>
<sequence length="268" mass="29377">MSRKSGVLLIGHGTRDELGTQEFFELGELLSRRCGDLPVESALLEFQSPTIPDGWNALVAKGATHIHVAPLLLFAAGHAKSDIPDAIKQCQSESNGITTDQSRPLSRHASIVQLAAQRISESLASMDSDPQRTAVVMVGRGSFDPCAQADMRLLSEIVRTRLSLPNVCTAFYAMAEPKLPTVLRQVASTGRFDQILVYPHLLFHGRLYQAIVRQTEEAMEEFPSVRFHYTDYLGPNSYVSDAIADRVLGDTKRKAKQFPSVAGPTKNG</sequence>
<name>A0A5B1CJ07_9BACT</name>
<dbReference type="Gene3D" id="3.40.50.1400">
    <property type="match status" value="2"/>
</dbReference>
<keyword evidence="1" id="KW-0479">Metal-binding</keyword>
<dbReference type="OrthoDB" id="9797895at2"/>
<reference evidence="3 4" key="1">
    <citation type="submission" date="2019-08" db="EMBL/GenBank/DDBJ databases">
        <title>Deep-cultivation of Planctomycetes and their phenomic and genomic characterization uncovers novel biology.</title>
        <authorList>
            <person name="Wiegand S."/>
            <person name="Jogler M."/>
            <person name="Boedeker C."/>
            <person name="Pinto D."/>
            <person name="Vollmers J."/>
            <person name="Rivas-Marin E."/>
            <person name="Kohn T."/>
            <person name="Peeters S.H."/>
            <person name="Heuer A."/>
            <person name="Rast P."/>
            <person name="Oberbeckmann S."/>
            <person name="Bunk B."/>
            <person name="Jeske O."/>
            <person name="Meyerdierks A."/>
            <person name="Storesund J.E."/>
            <person name="Kallscheuer N."/>
            <person name="Luecker S."/>
            <person name="Lage O.M."/>
            <person name="Pohl T."/>
            <person name="Merkel B.J."/>
            <person name="Hornburger P."/>
            <person name="Mueller R.-W."/>
            <person name="Bruemmer F."/>
            <person name="Labrenz M."/>
            <person name="Spormann A.M."/>
            <person name="Op Den Camp H."/>
            <person name="Overmann J."/>
            <person name="Amann R."/>
            <person name="Jetten M.S.M."/>
            <person name="Mascher T."/>
            <person name="Medema M.H."/>
            <person name="Devos D.P."/>
            <person name="Kaster A.-K."/>
            <person name="Ovreas L."/>
            <person name="Rohde M."/>
            <person name="Galperin M.Y."/>
            <person name="Jogler C."/>
        </authorList>
    </citation>
    <scope>NUCLEOTIDE SEQUENCE [LARGE SCALE GENOMIC DNA]</scope>
    <source>
        <strain evidence="3 4">LF1</strain>
    </source>
</reference>
<dbReference type="Proteomes" id="UP000322699">
    <property type="component" value="Unassembled WGS sequence"/>
</dbReference>
<dbReference type="CDD" id="cd03414">
    <property type="entry name" value="CbiX_SirB_C"/>
    <property type="match status" value="1"/>
</dbReference>
<organism evidence="3 4">
    <name type="scientific">Rubripirellula obstinata</name>
    <dbReference type="NCBI Taxonomy" id="406547"/>
    <lineage>
        <taxon>Bacteria</taxon>
        <taxon>Pseudomonadati</taxon>
        <taxon>Planctomycetota</taxon>
        <taxon>Planctomycetia</taxon>
        <taxon>Pirellulales</taxon>
        <taxon>Pirellulaceae</taxon>
        <taxon>Rubripirellula</taxon>
    </lineage>
</organism>
<comment type="caution">
    <text evidence="3">The sequence shown here is derived from an EMBL/GenBank/DDBJ whole genome shotgun (WGS) entry which is preliminary data.</text>
</comment>
<evidence type="ECO:0000256" key="2">
    <source>
        <dbReference type="ARBA" id="ARBA00023239"/>
    </source>
</evidence>
<dbReference type="InterPro" id="IPR002762">
    <property type="entry name" value="CbiX-like"/>
</dbReference>
<dbReference type="Pfam" id="PF01903">
    <property type="entry name" value="CbiX"/>
    <property type="match status" value="2"/>
</dbReference>
<dbReference type="EC" id="4.99.1.4" evidence="3"/>
<evidence type="ECO:0000256" key="1">
    <source>
        <dbReference type="ARBA" id="ARBA00022723"/>
    </source>
</evidence>
<evidence type="ECO:0000313" key="4">
    <source>
        <dbReference type="Proteomes" id="UP000322699"/>
    </source>
</evidence>
<dbReference type="PANTHER" id="PTHR33542:SF3">
    <property type="entry name" value="SIROHYDROCHLORIN FERROCHELATASE, CHLOROPLASTIC"/>
    <property type="match status" value="1"/>
</dbReference>
<dbReference type="InterPro" id="IPR050963">
    <property type="entry name" value="Sirohydro_Cobaltochel/CbiX"/>
</dbReference>
<keyword evidence="2 3" id="KW-0456">Lyase</keyword>
<keyword evidence="4" id="KW-1185">Reference proteome</keyword>
<dbReference type="GO" id="GO:0046872">
    <property type="term" value="F:metal ion binding"/>
    <property type="evidence" value="ECO:0007669"/>
    <property type="project" value="UniProtKB-KW"/>
</dbReference>